<dbReference type="Proteomes" id="UP001230654">
    <property type="component" value="Unassembled WGS sequence"/>
</dbReference>
<evidence type="ECO:0000313" key="2">
    <source>
        <dbReference type="Proteomes" id="UP001230654"/>
    </source>
</evidence>
<keyword evidence="2" id="KW-1185">Reference proteome</keyword>
<dbReference type="EMBL" id="JAUSWV010000002">
    <property type="protein sequence ID" value="MDQ0583258.1"/>
    <property type="molecule type" value="Genomic_DNA"/>
</dbReference>
<proteinExistence type="predicted"/>
<comment type="caution">
    <text evidence="1">The sequence shown here is derived from an EMBL/GenBank/DDBJ whole genome shotgun (WGS) entry which is preliminary data.</text>
</comment>
<evidence type="ECO:0000313" key="1">
    <source>
        <dbReference type="EMBL" id="MDQ0583258.1"/>
    </source>
</evidence>
<name>A0ABU0NWV9_STRRH</name>
<organism evidence="1 2">
    <name type="scientific">Streptomyces rishiriensis</name>
    <dbReference type="NCBI Taxonomy" id="68264"/>
    <lineage>
        <taxon>Bacteria</taxon>
        <taxon>Bacillati</taxon>
        <taxon>Actinomycetota</taxon>
        <taxon>Actinomycetes</taxon>
        <taxon>Kitasatosporales</taxon>
        <taxon>Streptomycetaceae</taxon>
        <taxon>Streptomyces</taxon>
    </lineage>
</organism>
<sequence>MRSGVRVVCDLHLAAGQAATLLDELLRRGGVVVAGVPAQPFLEAALLAEHRGGPVGGGGAGVLEDRLGDLLAVDRAGEAGTDLVRAGGVPLLVVEGEGQGLDDAGGGVQIAVAEVVLDVLELGRGHVVDEVEVAGQQVGVGGVVVGVDLQGHAAVLRLVVAGVAVPLLQGHLGALGVGVDRVRPVSDRFLQPVRVVGEEGLGQRGVGGVAQGVGEGGELLLELDGEGPVVHDLEPGEDVGRLRAAGGVGRRVAVDVLEEVGVLLVVLQTRRVVPGGDEGFRRHFFAIAERPAVLDGDGEVLGVGGLDLLGQHVLGRAGLGVVLLQAAEDHVEDLAALHLVGVGGLQRVLRVSPGRAEHGAAVAAAVAPPAPARRRRECCRRRACGPLGVRGSTHGCLLIDRALPERSAVSTEALIHYG</sequence>
<gene>
    <name evidence="1" type="ORF">QF030_005436</name>
</gene>
<reference evidence="1 2" key="1">
    <citation type="submission" date="2023-07" db="EMBL/GenBank/DDBJ databases">
        <title>Comparative genomics of wheat-associated soil bacteria to identify genetic determinants of phenazine resistance.</title>
        <authorList>
            <person name="Mouncey N."/>
        </authorList>
    </citation>
    <scope>NUCLEOTIDE SEQUENCE [LARGE SCALE GENOMIC DNA]</scope>
    <source>
        <strain evidence="1 2">B2I6</strain>
    </source>
</reference>
<accession>A0ABU0NWV9</accession>
<protein>
    <submittedName>
        <fullName evidence="1">Uncharacterized protein</fullName>
    </submittedName>
</protein>